<organism evidence="4">
    <name type="scientific">Soboliphyme baturini</name>
    <dbReference type="NCBI Taxonomy" id="241478"/>
    <lineage>
        <taxon>Eukaryota</taxon>
        <taxon>Metazoa</taxon>
        <taxon>Ecdysozoa</taxon>
        <taxon>Nematoda</taxon>
        <taxon>Enoplea</taxon>
        <taxon>Dorylaimia</taxon>
        <taxon>Dioctophymatida</taxon>
        <taxon>Dioctophymatoidea</taxon>
        <taxon>Soboliphymatidae</taxon>
        <taxon>Soboliphyme</taxon>
    </lineage>
</organism>
<dbReference type="AlphaFoldDB" id="A0A183IAS4"/>
<evidence type="ECO:0000313" key="3">
    <source>
        <dbReference type="Proteomes" id="UP000270296"/>
    </source>
</evidence>
<evidence type="ECO:0000313" key="2">
    <source>
        <dbReference type="EMBL" id="VDO91893.1"/>
    </source>
</evidence>
<evidence type="ECO:0000256" key="1">
    <source>
        <dbReference type="SAM" id="MobiDB-lite"/>
    </source>
</evidence>
<proteinExistence type="predicted"/>
<protein>
    <submittedName>
        <fullName evidence="2 4">Uncharacterized protein</fullName>
    </submittedName>
</protein>
<feature type="region of interest" description="Disordered" evidence="1">
    <location>
        <begin position="72"/>
        <end position="111"/>
    </location>
</feature>
<dbReference type="WBParaSite" id="SBAD_0000074101-mRNA-1">
    <property type="protein sequence ID" value="SBAD_0000074101-mRNA-1"/>
    <property type="gene ID" value="SBAD_0000074101"/>
</dbReference>
<feature type="region of interest" description="Disordered" evidence="1">
    <location>
        <begin position="1"/>
        <end position="43"/>
    </location>
</feature>
<sequence length="111" mass="11776">MCTPDPPPPPPPPPLPLAVESPTRTTTRKDRPEQDTAPGAKPVFDRAGYRFAAAATTEAKISATAGLLFVRSSPVRSVGRSSSCRDSRAPGDIKSELGSSTRTDCKKKNNK</sequence>
<name>A0A183IAS4_9BILA</name>
<reference evidence="2 3" key="2">
    <citation type="submission" date="2018-11" db="EMBL/GenBank/DDBJ databases">
        <authorList>
            <consortium name="Pathogen Informatics"/>
        </authorList>
    </citation>
    <scope>NUCLEOTIDE SEQUENCE [LARGE SCALE GENOMIC DNA]</scope>
</reference>
<feature type="compositionally biased region" description="Basic and acidic residues" evidence="1">
    <location>
        <begin position="83"/>
        <end position="95"/>
    </location>
</feature>
<accession>A0A183IAS4</accession>
<feature type="compositionally biased region" description="Pro residues" evidence="1">
    <location>
        <begin position="1"/>
        <end position="16"/>
    </location>
</feature>
<gene>
    <name evidence="2" type="ORF">SBAD_LOCUS718</name>
</gene>
<reference evidence="4" key="1">
    <citation type="submission" date="2016-06" db="UniProtKB">
        <authorList>
            <consortium name="WormBaseParasite"/>
        </authorList>
    </citation>
    <scope>IDENTIFICATION</scope>
</reference>
<keyword evidence="3" id="KW-1185">Reference proteome</keyword>
<feature type="compositionally biased region" description="Low complexity" evidence="1">
    <location>
        <begin position="72"/>
        <end position="82"/>
    </location>
</feature>
<dbReference type="Proteomes" id="UP000270296">
    <property type="component" value="Unassembled WGS sequence"/>
</dbReference>
<evidence type="ECO:0000313" key="4">
    <source>
        <dbReference type="WBParaSite" id="SBAD_0000074101-mRNA-1"/>
    </source>
</evidence>
<dbReference type="EMBL" id="UZAM01006611">
    <property type="protein sequence ID" value="VDO91893.1"/>
    <property type="molecule type" value="Genomic_DNA"/>
</dbReference>